<evidence type="ECO:0000313" key="2">
    <source>
        <dbReference type="EMBL" id="KAF4371825.1"/>
    </source>
</evidence>
<reference evidence="2 3" key="1">
    <citation type="journal article" date="2020" name="bioRxiv">
        <title>Sequence and annotation of 42 cannabis genomes reveals extensive copy number variation in cannabinoid synthesis and pathogen resistance genes.</title>
        <authorList>
            <person name="Mckernan K.J."/>
            <person name="Helbert Y."/>
            <person name="Kane L.T."/>
            <person name="Ebling H."/>
            <person name="Zhang L."/>
            <person name="Liu B."/>
            <person name="Eaton Z."/>
            <person name="Mclaughlin S."/>
            <person name="Kingan S."/>
            <person name="Baybayan P."/>
            <person name="Concepcion G."/>
            <person name="Jordan M."/>
            <person name="Riva A."/>
            <person name="Barbazuk W."/>
            <person name="Harkins T."/>
        </authorList>
    </citation>
    <scope>NUCLEOTIDE SEQUENCE [LARGE SCALE GENOMIC DNA]</scope>
    <source>
        <strain evidence="3">cv. Jamaican Lion 4</strain>
        <tissue evidence="2">Leaf</tissue>
    </source>
</reference>
<keyword evidence="1" id="KW-0472">Membrane</keyword>
<dbReference type="EMBL" id="JAATIQ010000192">
    <property type="protein sequence ID" value="KAF4371825.1"/>
    <property type="molecule type" value="Genomic_DNA"/>
</dbReference>
<feature type="transmembrane region" description="Helical" evidence="1">
    <location>
        <begin position="26"/>
        <end position="44"/>
    </location>
</feature>
<comment type="caution">
    <text evidence="2">The sequence shown here is derived from an EMBL/GenBank/DDBJ whole genome shotgun (WGS) entry which is preliminary data.</text>
</comment>
<dbReference type="AlphaFoldDB" id="A0A7J6FMF6"/>
<dbReference type="PANTHER" id="PTHR31210">
    <property type="entry name" value="OS06G0731900 PROTEIN"/>
    <property type="match status" value="1"/>
</dbReference>
<keyword evidence="3" id="KW-1185">Reference proteome</keyword>
<keyword evidence="1" id="KW-1133">Transmembrane helix</keyword>
<gene>
    <name evidence="2" type="ORF">G4B88_016888</name>
</gene>
<evidence type="ECO:0000313" key="3">
    <source>
        <dbReference type="Proteomes" id="UP000583929"/>
    </source>
</evidence>
<accession>A0A7J6FMF6</accession>
<dbReference type="Proteomes" id="UP000583929">
    <property type="component" value="Unassembled WGS sequence"/>
</dbReference>
<name>A0A7J6FMF6_CANSA</name>
<dbReference type="InterPro" id="IPR007877">
    <property type="entry name" value="DUF707"/>
</dbReference>
<keyword evidence="1" id="KW-0812">Transmembrane</keyword>
<sequence length="399" mass="46532">MNKSTFKSRRMDIHNNNYNNKRYKPFYYYVIILAAVISSLLLVWNAKSASDCKLSLLELNNLNATTTSYHNSSQVYNLKQNLSECNLNATTIPNSYEKRNEVDLPRGIVSKTSDLQMQPLWGPRIKKNPKVQKNLLAMAVGIKLKKNVNTIVNKFLKSNFVVMLFHYDGNVNQWRNFEWCDQAIHVSALHQTKWWFAKRFMHPDILSDYAYIFLWDEDLGVKHFNVKRYLSIVREEGLEISQPALDPTKSTEIHHQITERVKEQRVHRKVYKTIGQWKCDENSTKPPCTGWVEMMAPVFTIASWRCVWHLIQGDRTKNVGVIDSEYLIHYGLPTLGDAAAPHKVEAKTKAPSPEQHDIRYEVRKLSFAELDIFKNRWRKAVAEDEAWNRAHQDPPQNIT</sequence>
<proteinExistence type="predicted"/>
<protein>
    <submittedName>
        <fullName evidence="2">Uncharacterized protein</fullName>
    </submittedName>
</protein>
<evidence type="ECO:0000256" key="1">
    <source>
        <dbReference type="SAM" id="Phobius"/>
    </source>
</evidence>
<dbReference type="Pfam" id="PF05212">
    <property type="entry name" value="DUF707"/>
    <property type="match status" value="1"/>
</dbReference>
<organism evidence="2 3">
    <name type="scientific">Cannabis sativa</name>
    <name type="common">Hemp</name>
    <name type="synonym">Marijuana</name>
    <dbReference type="NCBI Taxonomy" id="3483"/>
    <lineage>
        <taxon>Eukaryota</taxon>
        <taxon>Viridiplantae</taxon>
        <taxon>Streptophyta</taxon>
        <taxon>Embryophyta</taxon>
        <taxon>Tracheophyta</taxon>
        <taxon>Spermatophyta</taxon>
        <taxon>Magnoliopsida</taxon>
        <taxon>eudicotyledons</taxon>
        <taxon>Gunneridae</taxon>
        <taxon>Pentapetalae</taxon>
        <taxon>rosids</taxon>
        <taxon>fabids</taxon>
        <taxon>Rosales</taxon>
        <taxon>Cannabaceae</taxon>
        <taxon>Cannabis</taxon>
    </lineage>
</organism>
<dbReference type="PANTHER" id="PTHR31210:SF8">
    <property type="entry name" value="DUF707 DOMAIN-CONTAINING PROTEIN"/>
    <property type="match status" value="1"/>
</dbReference>